<keyword evidence="8" id="KW-1185">Reference proteome</keyword>
<dbReference type="Gene3D" id="2.70.98.70">
    <property type="match status" value="1"/>
</dbReference>
<feature type="domain" description="Heparin-sulfate lyase N-terminal" evidence="6">
    <location>
        <begin position="115"/>
        <end position="287"/>
    </location>
</feature>
<dbReference type="EMBL" id="LAJE02000363">
    <property type="protein sequence ID" value="OEO28650.1"/>
    <property type="molecule type" value="Genomic_DNA"/>
</dbReference>
<sequence length="539" mass="59923">MSGAHALRLFHTVRRLRPVQVYGRAWRRLELGRIDARPSPPVRTVIGPWAAPAPRERSLYAAWRMRFLNHDGEIAQAAQWEDPSQTRLWLYNLHYFDDLASASDEQHRTLQRQLISRWIAENPPANGTGWEPYPISLRAANWIKFWLAGNQPEAGGRDSLAIQLRWLMTHLEWHLLGNHLLANAKALVLAGLCFEGDEPEGWLRKGLEIYARQLSEQILGDGGHFELSPMYHAIILEDLLDLSNAGRAYGRTEPFFAALPAIIGRMRAWLAAMTHPDGEIALFNDAAFGIAAPPSDLEAYARRLGLPELPPGTGRLRHLAASGYVRLDRGEAAAILDLAAVGPDYLPGHAHADTLSFELSVGDERVIVNGGTSTYERGPLREAQRATRAHSTVEVASQDSSEMWASFRVARRAYVEAAVVADTARETSVLAAHNGYRRLPGKPLHRRSWVMTDNAFEIRDQVTGSQPVPAIARFHLAPSVAATGDQLITASGRAIRWRSTAPATIEQRDWHPRFGQNLRSSTLVVPMPAGELITVFEWG</sequence>
<keyword evidence="4" id="KW-0456">Lyase</keyword>
<evidence type="ECO:0000313" key="8">
    <source>
        <dbReference type="Proteomes" id="UP000095463"/>
    </source>
</evidence>
<comment type="caution">
    <text evidence="7">The sequence shown here is derived from an EMBL/GenBank/DDBJ whole genome shotgun (WGS) entry which is preliminary data.</text>
</comment>
<keyword evidence="3" id="KW-0574">Periplasm</keyword>
<dbReference type="AlphaFoldDB" id="A0A1E5XJ76"/>
<evidence type="ECO:0000259" key="6">
    <source>
        <dbReference type="Pfam" id="PF16889"/>
    </source>
</evidence>
<name>A0A1E5XJ76_9HYPH</name>
<accession>A0A1E5XJ76</accession>
<dbReference type="InterPro" id="IPR012480">
    <property type="entry name" value="Hepar_II_III_C"/>
</dbReference>
<proteinExistence type="predicted"/>
<protein>
    <submittedName>
        <fullName evidence="7">Uncharacterized protein</fullName>
    </submittedName>
</protein>
<gene>
    <name evidence="7" type="ORF">VW23_004225</name>
</gene>
<evidence type="ECO:0000259" key="5">
    <source>
        <dbReference type="Pfam" id="PF07940"/>
    </source>
</evidence>
<evidence type="ECO:0000256" key="3">
    <source>
        <dbReference type="ARBA" id="ARBA00022764"/>
    </source>
</evidence>
<comment type="subcellular location">
    <subcellularLocation>
        <location evidence="1">Periplasm</location>
    </subcellularLocation>
</comment>
<dbReference type="SUPFAM" id="SSF48230">
    <property type="entry name" value="Chondroitin AC/alginate lyase"/>
    <property type="match status" value="1"/>
</dbReference>
<dbReference type="Pfam" id="PF16889">
    <property type="entry name" value="Hepar_II_III_N"/>
    <property type="match status" value="1"/>
</dbReference>
<dbReference type="PANTHER" id="PTHR39210">
    <property type="entry name" value="HEPARIN-SULFATE LYASE"/>
    <property type="match status" value="1"/>
</dbReference>
<dbReference type="GO" id="GO:0042597">
    <property type="term" value="C:periplasmic space"/>
    <property type="evidence" value="ECO:0007669"/>
    <property type="project" value="UniProtKB-SubCell"/>
</dbReference>
<feature type="domain" description="Heparinase II/III-like C-terminal" evidence="5">
    <location>
        <begin position="314"/>
        <end position="529"/>
    </location>
</feature>
<dbReference type="Proteomes" id="UP000095463">
    <property type="component" value="Unassembled WGS sequence"/>
</dbReference>
<evidence type="ECO:0000256" key="1">
    <source>
        <dbReference type="ARBA" id="ARBA00004418"/>
    </source>
</evidence>
<dbReference type="Gene3D" id="1.50.10.100">
    <property type="entry name" value="Chondroitin AC/alginate lyase"/>
    <property type="match status" value="1"/>
</dbReference>
<evidence type="ECO:0000256" key="2">
    <source>
        <dbReference type="ARBA" id="ARBA00022729"/>
    </source>
</evidence>
<evidence type="ECO:0000256" key="4">
    <source>
        <dbReference type="ARBA" id="ARBA00023239"/>
    </source>
</evidence>
<dbReference type="InterPro" id="IPR031680">
    <property type="entry name" value="Hepar_II_III_N"/>
</dbReference>
<dbReference type="InterPro" id="IPR008929">
    <property type="entry name" value="Chondroitin_lyas"/>
</dbReference>
<organism evidence="7 8">
    <name type="scientific">Devosia insulae DS-56</name>
    <dbReference type="NCBI Taxonomy" id="1116389"/>
    <lineage>
        <taxon>Bacteria</taxon>
        <taxon>Pseudomonadati</taxon>
        <taxon>Pseudomonadota</taxon>
        <taxon>Alphaproteobacteria</taxon>
        <taxon>Hyphomicrobiales</taxon>
        <taxon>Devosiaceae</taxon>
        <taxon>Devosia</taxon>
    </lineage>
</organism>
<dbReference type="PANTHER" id="PTHR39210:SF1">
    <property type="entry name" value="HEPARIN-SULFATE LYASE"/>
    <property type="match status" value="1"/>
</dbReference>
<reference evidence="7 8" key="1">
    <citation type="journal article" date="2015" name="Genome Announc.">
        <title>Genome Assemblies of Three Soil-Associated Devosia species: D. insulae, D. limi, and D. soli.</title>
        <authorList>
            <person name="Hassan Y.I."/>
            <person name="Lepp D."/>
            <person name="Zhou T."/>
        </authorList>
    </citation>
    <scope>NUCLEOTIDE SEQUENCE [LARGE SCALE GENOMIC DNA]</scope>
    <source>
        <strain evidence="7 8">DS-56</strain>
    </source>
</reference>
<dbReference type="GO" id="GO:0016829">
    <property type="term" value="F:lyase activity"/>
    <property type="evidence" value="ECO:0007669"/>
    <property type="project" value="UniProtKB-KW"/>
</dbReference>
<keyword evidence="2" id="KW-0732">Signal</keyword>
<evidence type="ECO:0000313" key="7">
    <source>
        <dbReference type="EMBL" id="OEO28650.1"/>
    </source>
</evidence>
<dbReference type="Pfam" id="PF07940">
    <property type="entry name" value="Hepar_II_III_C"/>
    <property type="match status" value="1"/>
</dbReference>